<feature type="transmembrane region" description="Helical" evidence="1">
    <location>
        <begin position="170"/>
        <end position="192"/>
    </location>
</feature>
<dbReference type="AlphaFoldDB" id="A0A511MPK2"/>
<reference evidence="2 3" key="1">
    <citation type="submission" date="2019-07" db="EMBL/GenBank/DDBJ databases">
        <title>Whole genome shotgun sequence of Nocardia ninae NBRC 108245.</title>
        <authorList>
            <person name="Hosoyama A."/>
            <person name="Uohara A."/>
            <person name="Ohji S."/>
            <person name="Ichikawa N."/>
        </authorList>
    </citation>
    <scope>NUCLEOTIDE SEQUENCE [LARGE SCALE GENOMIC DNA]</scope>
    <source>
        <strain evidence="2 3">NBRC 108245</strain>
    </source>
</reference>
<name>A0A511MPK2_9NOCA</name>
<protein>
    <submittedName>
        <fullName evidence="2">Uncharacterized protein</fullName>
    </submittedName>
</protein>
<organism evidence="2 3">
    <name type="scientific">Nocardia ninae NBRC 108245</name>
    <dbReference type="NCBI Taxonomy" id="1210091"/>
    <lineage>
        <taxon>Bacteria</taxon>
        <taxon>Bacillati</taxon>
        <taxon>Actinomycetota</taxon>
        <taxon>Actinomycetes</taxon>
        <taxon>Mycobacteriales</taxon>
        <taxon>Nocardiaceae</taxon>
        <taxon>Nocardia</taxon>
    </lineage>
</organism>
<proteinExistence type="predicted"/>
<gene>
    <name evidence="2" type="ORF">NN4_63950</name>
</gene>
<evidence type="ECO:0000256" key="1">
    <source>
        <dbReference type="SAM" id="Phobius"/>
    </source>
</evidence>
<accession>A0A511MPK2</accession>
<keyword evidence="1" id="KW-1133">Transmembrane helix</keyword>
<keyword evidence="3" id="KW-1185">Reference proteome</keyword>
<feature type="transmembrane region" description="Helical" evidence="1">
    <location>
        <begin position="198"/>
        <end position="221"/>
    </location>
</feature>
<feature type="transmembrane region" description="Helical" evidence="1">
    <location>
        <begin position="126"/>
        <end position="149"/>
    </location>
</feature>
<dbReference type="EMBL" id="BJXA01000059">
    <property type="protein sequence ID" value="GEM41876.1"/>
    <property type="molecule type" value="Genomic_DNA"/>
</dbReference>
<dbReference type="Pfam" id="PF07242">
    <property type="entry name" value="DUF1430"/>
    <property type="match status" value="1"/>
</dbReference>
<sequence length="233" mass="25627">MEQYVGFVVFQQRIQGTPIDPAEVKVVVKNVAAGQDVFSYRVTDSLTKSFVRDPVILVTDAKARLLSDDFYSAKSSSAEALFLDHAQLSDNLTSVGISAYLQYYYSIRDLSMQDIADAERASYNQLYGLLVTCIASVVIASYLAALYCSRNRKRLYLKELHGYSFWRRHSSLAIGLALGSAITLAGLALTTSSLSRGILGSVAIGTVAVDILITLGFISVYETRSHATWIKRE</sequence>
<evidence type="ECO:0000313" key="3">
    <source>
        <dbReference type="Proteomes" id="UP000321424"/>
    </source>
</evidence>
<keyword evidence="1" id="KW-0472">Membrane</keyword>
<dbReference type="Proteomes" id="UP000321424">
    <property type="component" value="Unassembled WGS sequence"/>
</dbReference>
<evidence type="ECO:0000313" key="2">
    <source>
        <dbReference type="EMBL" id="GEM41876.1"/>
    </source>
</evidence>
<comment type="caution">
    <text evidence="2">The sequence shown here is derived from an EMBL/GenBank/DDBJ whole genome shotgun (WGS) entry which is preliminary data.</text>
</comment>
<dbReference type="InterPro" id="IPR006541">
    <property type="entry name" value="Bacteriocin_ass"/>
</dbReference>
<keyword evidence="1" id="KW-0812">Transmembrane</keyword>